<feature type="compositionally biased region" description="Low complexity" evidence="7">
    <location>
        <begin position="565"/>
        <end position="574"/>
    </location>
</feature>
<evidence type="ECO:0000256" key="3">
    <source>
        <dbReference type="ARBA" id="ARBA00012483"/>
    </source>
</evidence>
<evidence type="ECO:0000256" key="6">
    <source>
        <dbReference type="PROSITE-ProRule" id="PRU00176"/>
    </source>
</evidence>
<reference evidence="9" key="2">
    <citation type="submission" date="2025-08" db="UniProtKB">
        <authorList>
            <consortium name="Ensembl"/>
        </authorList>
    </citation>
    <scope>IDENTIFICATION</scope>
</reference>
<proteinExistence type="predicted"/>
<feature type="compositionally biased region" description="Polar residues" evidence="7">
    <location>
        <begin position="159"/>
        <end position="184"/>
    </location>
</feature>
<feature type="compositionally biased region" description="Polar residues" evidence="7">
    <location>
        <begin position="578"/>
        <end position="594"/>
    </location>
</feature>
<evidence type="ECO:0000256" key="7">
    <source>
        <dbReference type="SAM" id="MobiDB-lite"/>
    </source>
</evidence>
<evidence type="ECO:0000313" key="10">
    <source>
        <dbReference type="Proteomes" id="UP000472271"/>
    </source>
</evidence>
<gene>
    <name evidence="9" type="primary">si:busm1-163l24.3</name>
</gene>
<dbReference type="InterPro" id="IPR039398">
    <property type="entry name" value="Deltex_fam"/>
</dbReference>
<dbReference type="InterPro" id="IPR000504">
    <property type="entry name" value="RRM_dom"/>
</dbReference>
<dbReference type="PANTHER" id="PTHR12622">
    <property type="entry name" value="DELTEX-RELATED"/>
    <property type="match status" value="1"/>
</dbReference>
<dbReference type="InterPro" id="IPR039399">
    <property type="entry name" value="Deltex_C_sf"/>
</dbReference>
<dbReference type="Ensembl" id="ENSSORT00005024024.1">
    <property type="protein sequence ID" value="ENSSORP00005023349.1"/>
    <property type="gene ID" value="ENSSORG00005011300.1"/>
</dbReference>
<comment type="pathway">
    <text evidence="2">Protein modification; protein ubiquitination.</text>
</comment>
<evidence type="ECO:0000256" key="2">
    <source>
        <dbReference type="ARBA" id="ARBA00004906"/>
    </source>
</evidence>
<evidence type="ECO:0000256" key="1">
    <source>
        <dbReference type="ARBA" id="ARBA00000900"/>
    </source>
</evidence>
<dbReference type="InterPro" id="IPR012677">
    <property type="entry name" value="Nucleotide-bd_a/b_plait_sf"/>
</dbReference>
<dbReference type="AlphaFoldDB" id="A0A673A291"/>
<dbReference type="Pfam" id="PF21718">
    <property type="entry name" value="KH_DTX3L"/>
    <property type="match status" value="1"/>
</dbReference>
<dbReference type="InterPro" id="IPR048409">
    <property type="entry name" value="DTX3L_KH-like"/>
</dbReference>
<feature type="region of interest" description="Disordered" evidence="7">
    <location>
        <begin position="392"/>
        <end position="427"/>
    </location>
</feature>
<dbReference type="EC" id="2.3.2.27" evidence="3"/>
<feature type="region of interest" description="Disordered" evidence="7">
    <location>
        <begin position="527"/>
        <end position="615"/>
    </location>
</feature>
<sequence>MSKMAELGRTVRVSGLPTELEEDRLEDKILIHFLRTRNGGGEIDSVTTIKAASASALITFEESEVAQRVIQQNQHILEVDGKKYQLTVTEHHEGLDADKVILSLSATLNCSQLSGGRTALTSLHRSNPDVQINYSTTGEFCTLSGSYSKVQAALAQLLGQTESPQSEQNSGPLTNSDYNPSHTTPAPHVQESDDQTRKRNKKREKQNTEKQFNEYKSSVYRDLTPGGYAWEDTGQVEGATAQPPGLPPTSDDDFSLIVDADMFQYLQKQCGEEYHHILRQYNVEVVDFTHQGLTTLLLQGEGSRDQEHLRRAKKEISRLYQENETKICRSQLPKSILSPKGGLKRALEKLNLRLPKLLLNEDEKNVYIIGSSDYVSEAKQFLLLDHGEVGGKKEDEVSPRRFSFDSSTSADEARPPLGVSPAARPVDDLIDQMVKSGEDEKKAEGSTKYKIAAQFKDSRLTPLGGKTTDFTLRGSSYSNRPTRPGPMLGHDVLMETKGTSEERVSGAGAQNSGGDVLFKIGNAFPSSVSMQNKTSPTSDLLDTRPKDSAFSISTSPFDKLGGGSLPPAGSGAALKRASSFSGMTQQKTQNISQESQDDPVKARGRSSSFSNSTKTDKQEVYSAEITVNRVIWRYIKEAYGTRVEDLTSEVHMREKRSEGTPGPVIVLKGANKAKVSSCQLGLQKLIDTVGEDFAVQSLKLSDLGVTDAADENLQACCDEIRGQFRKVTPQILEKNLYLLGPQQLCSQVSAFLYEVFSGGSAQIAEHDFSNTSPNLHHNGNLQPVAVGHTGKTEVRDGFQEKPDLMNGSVSQLSLRKDPVIKEKVKRTNAVQVDGRNAEEYVGSSAKNDSVNGAGSVTADGVKNMTLRKKDKDIKDSTGESTSGQGVPAFICVCGTVGTSLKKTECGVTMCSKCLDKVHIHCRVCQKKEPTSWGISGKMSSSKLHISLPGYSRHPAIKITYCIPDGIQGEHHPSPGKPFQGGTFEAFLPDCETSRKLLPRLQEAFRQGLTFTVTGRDTGARVIWDGIPHKTSVYGAKSGNGYPDSTYLTRLSEVLTSHGIEESPAKSQK</sequence>
<dbReference type="PROSITE" id="PS50102">
    <property type="entry name" value="RRM"/>
    <property type="match status" value="1"/>
</dbReference>
<keyword evidence="6" id="KW-0694">RNA-binding</keyword>
<dbReference type="GO" id="GO:0016567">
    <property type="term" value="P:protein ubiquitination"/>
    <property type="evidence" value="ECO:0007669"/>
    <property type="project" value="UniProtKB-UniPathway"/>
</dbReference>
<reference evidence="9" key="1">
    <citation type="submission" date="2019-06" db="EMBL/GenBank/DDBJ databases">
        <authorList>
            <consortium name="Wellcome Sanger Institute Data Sharing"/>
        </authorList>
    </citation>
    <scope>NUCLEOTIDE SEQUENCE [LARGE SCALE GENOMIC DNA]</scope>
</reference>
<evidence type="ECO:0000256" key="5">
    <source>
        <dbReference type="ARBA" id="ARBA00022723"/>
    </source>
</evidence>
<dbReference type="Pfam" id="PF23085">
    <property type="entry name" value="RRM_PARP14_3"/>
    <property type="match status" value="1"/>
</dbReference>
<comment type="catalytic activity">
    <reaction evidence="1">
        <text>S-ubiquitinyl-[E2 ubiquitin-conjugating enzyme]-L-cysteine + [acceptor protein]-L-lysine = [E2 ubiquitin-conjugating enzyme]-L-cysteine + N(6)-ubiquitinyl-[acceptor protein]-L-lysine.</text>
        <dbReference type="EC" id="2.3.2.27"/>
    </reaction>
</comment>
<dbReference type="GO" id="GO:0061630">
    <property type="term" value="F:ubiquitin protein ligase activity"/>
    <property type="evidence" value="ECO:0007669"/>
    <property type="project" value="UniProtKB-EC"/>
</dbReference>
<organism evidence="9 10">
    <name type="scientific">Sphaeramia orbicularis</name>
    <name type="common">orbiculate cardinalfish</name>
    <dbReference type="NCBI Taxonomy" id="375764"/>
    <lineage>
        <taxon>Eukaryota</taxon>
        <taxon>Metazoa</taxon>
        <taxon>Chordata</taxon>
        <taxon>Craniata</taxon>
        <taxon>Vertebrata</taxon>
        <taxon>Euteleostomi</taxon>
        <taxon>Actinopterygii</taxon>
        <taxon>Neopterygii</taxon>
        <taxon>Teleostei</taxon>
        <taxon>Neoteleostei</taxon>
        <taxon>Acanthomorphata</taxon>
        <taxon>Gobiaria</taxon>
        <taxon>Kurtiformes</taxon>
        <taxon>Apogonoidei</taxon>
        <taxon>Apogonidae</taxon>
        <taxon>Apogoninae</taxon>
        <taxon>Sphaeramia</taxon>
    </lineage>
</organism>
<dbReference type="GO" id="GO:0003723">
    <property type="term" value="F:RNA binding"/>
    <property type="evidence" value="ECO:0007669"/>
    <property type="project" value="UniProtKB-UniRule"/>
</dbReference>
<dbReference type="UniPathway" id="UPA00143"/>
<evidence type="ECO:0000256" key="4">
    <source>
        <dbReference type="ARBA" id="ARBA00022679"/>
    </source>
</evidence>
<keyword evidence="4" id="KW-0808">Transferase</keyword>
<accession>A0A673A291</accession>
<dbReference type="GO" id="GO:0046872">
    <property type="term" value="F:metal ion binding"/>
    <property type="evidence" value="ECO:0007669"/>
    <property type="project" value="UniProtKB-KW"/>
</dbReference>
<dbReference type="Proteomes" id="UP000472271">
    <property type="component" value="Chromosome 8"/>
</dbReference>
<dbReference type="Gene3D" id="3.30.70.330">
    <property type="match status" value="1"/>
</dbReference>
<feature type="compositionally biased region" description="Polar residues" evidence="7">
    <location>
        <begin position="527"/>
        <end position="540"/>
    </location>
</feature>
<evidence type="ECO:0000313" key="9">
    <source>
        <dbReference type="Ensembl" id="ENSSORP00005023349.1"/>
    </source>
</evidence>
<keyword evidence="10" id="KW-1185">Reference proteome</keyword>
<protein>
    <recommendedName>
        <fullName evidence="3">RING-type E3 ubiquitin transferase</fullName>
        <ecNumber evidence="3">2.3.2.27</ecNumber>
    </recommendedName>
</protein>
<keyword evidence="5" id="KW-0479">Metal-binding</keyword>
<feature type="compositionally biased region" description="Basic and acidic residues" evidence="7">
    <location>
        <begin position="392"/>
        <end position="403"/>
    </location>
</feature>
<dbReference type="Pfam" id="PF18102">
    <property type="entry name" value="DTC"/>
    <property type="match status" value="1"/>
</dbReference>
<evidence type="ECO:0000259" key="8">
    <source>
        <dbReference type="PROSITE" id="PS50102"/>
    </source>
</evidence>
<dbReference type="InParanoid" id="A0A673A291"/>
<reference evidence="9" key="3">
    <citation type="submission" date="2025-09" db="UniProtKB">
        <authorList>
            <consortium name="Ensembl"/>
        </authorList>
    </citation>
    <scope>IDENTIFICATION</scope>
</reference>
<dbReference type="Gene3D" id="3.30.390.130">
    <property type="match status" value="1"/>
</dbReference>
<dbReference type="InterPro" id="IPR039396">
    <property type="entry name" value="Deltex_C"/>
</dbReference>
<dbReference type="GO" id="GO:0007219">
    <property type="term" value="P:Notch signaling pathway"/>
    <property type="evidence" value="ECO:0007669"/>
    <property type="project" value="InterPro"/>
</dbReference>
<name>A0A673A291_9TELE</name>
<feature type="domain" description="RRM" evidence="8">
    <location>
        <begin position="9"/>
        <end position="93"/>
    </location>
</feature>
<feature type="region of interest" description="Disordered" evidence="7">
    <location>
        <begin position="159"/>
        <end position="218"/>
    </location>
</feature>